<dbReference type="SMART" id="SM00912">
    <property type="entry name" value="Haemagg_act"/>
    <property type="match status" value="1"/>
</dbReference>
<feature type="domain" description="Filamentous haemagglutinin FhaB/tRNA nuclease CdiA-like TPS" evidence="1">
    <location>
        <begin position="38"/>
        <end position="150"/>
    </location>
</feature>
<keyword evidence="3" id="KW-1185">Reference proteome</keyword>
<dbReference type="InterPro" id="IPR008638">
    <property type="entry name" value="FhaB/CdiA-like_TPS"/>
</dbReference>
<sequence>MLIISKNKSFYNRLCQVGLLTAMIFSSQKEAAFAQVNADDSLPSNSQIQQQGNIYNITGGTEAGNNLFHSFEKFSVPNDGEAYFNNAVNVQNIINRVTGKSISEINGLIRANGTANLFLINPNGIVFGENAKFDIGGSFIGSTADSFKFNDGKEFSAINPEDKPLLSINVPLGLQYGKNPGNIQVKGQGDTQRSTPEIFEPKSGLQLPVDKTLALLGGDILLEGATLKAGGGRIELASVKEGLVSILPVEKGFNFDFDKLDNFGEVKLSQNTAVDASGNGAGNIRVAGKNIAIADSSVISSTQTGVEKAANIIINATVEVDINGINDTFIRSGLYANNISDNPAIETSNIAVDAQNLKVRDGATIVTNGNDALGGDINIKASNFKVENGGIFSAIVSSSGNGGNIDIDAAEVQVIGVGNNNNFSELSVSAKDNSTGNTGNLNITTNNLLVEDGGLIYAGTSGKGHGGNMTINATYKIKAAGQGGVDNQFSSGLFVVAEDNSSGNSGSLIINTEQMLVQSGAFVSASNNGSGSAGDLQITSDDLLIQDNARFFAGSISEGKRVRDLSIKTSNLLISGGSEVNAGISNLDGNLDIDAEDIQVIGTGNNGNTPTSLTVSASGQNVGNMNIKTKRIIIKDGAFLSTNALGEGNGGNLNINAEDIQVIGKGGNNPGNSNLPYLSGLFVTAESSSSGNAGELTINTKRMLVQDDAFVSSSTNSIGDGGHLTIDANRLRVQKGASIISGTSSEGVGGNLKITANSLLLEDRAKIGSDTSGMGNAGNLNIDADILQVKDKSQVTVEGETFGRGNAGILELNARSIRLDNEASLNASTQSTDSNREQATININSQDLILRRGSNIKTNARGENVQGGNININSEIIAAIENSNISADSENFRGGNVKIEAMAIFNTGFSDITATGANPDLSGTVEINTPYINSTNELSDLPSIPINTKLTQGCYSPGYAQNQFFIVGRGGLPPNPEDSLTPSAVRVDWVSPQRNSENISTRNRDIEIKSSTEKPERIVEATGWVSNGKGEIIFTADPPVAIADTSIKQAQNCEF</sequence>
<evidence type="ECO:0000313" key="2">
    <source>
        <dbReference type="EMBL" id="BAY87537.1"/>
    </source>
</evidence>
<dbReference type="Gene3D" id="2.160.20.10">
    <property type="entry name" value="Single-stranded right-handed beta-helix, Pectin lyase-like"/>
    <property type="match status" value="3"/>
</dbReference>
<name>A0A1Z4M244_9CYAN</name>
<gene>
    <name evidence="2" type="ORF">NIES267_70610</name>
</gene>
<dbReference type="OrthoDB" id="524782at2"/>
<evidence type="ECO:0000259" key="1">
    <source>
        <dbReference type="SMART" id="SM00912"/>
    </source>
</evidence>
<dbReference type="AlphaFoldDB" id="A0A1Z4M244"/>
<dbReference type="SUPFAM" id="SSF51126">
    <property type="entry name" value="Pectin lyase-like"/>
    <property type="match status" value="4"/>
</dbReference>
<dbReference type="InterPro" id="IPR012334">
    <property type="entry name" value="Pectin_lyas_fold"/>
</dbReference>
<dbReference type="NCBIfam" id="TIGR01901">
    <property type="entry name" value="adhes_NPXG"/>
    <property type="match status" value="1"/>
</dbReference>
<accession>A0A1Z4M244</accession>
<dbReference type="EMBL" id="AP018227">
    <property type="protein sequence ID" value="BAY87537.1"/>
    <property type="molecule type" value="Genomic_DNA"/>
</dbReference>
<protein>
    <submittedName>
        <fullName evidence="2">Filamentous hemagglutinin family outer membrane protein</fullName>
    </submittedName>
</protein>
<reference evidence="2 3" key="1">
    <citation type="submission" date="2017-06" db="EMBL/GenBank/DDBJ databases">
        <title>Genome sequencing of cyanobaciteial culture collection at National Institute for Environmental Studies (NIES).</title>
        <authorList>
            <person name="Hirose Y."/>
            <person name="Shimura Y."/>
            <person name="Fujisawa T."/>
            <person name="Nakamura Y."/>
            <person name="Kawachi M."/>
        </authorList>
    </citation>
    <scope>NUCLEOTIDE SEQUENCE [LARGE SCALE GENOMIC DNA]</scope>
    <source>
        <strain evidence="2 3">NIES-267</strain>
    </source>
</reference>
<proteinExistence type="predicted"/>
<dbReference type="Proteomes" id="UP000218418">
    <property type="component" value="Chromosome"/>
</dbReference>
<organism evidence="2 3">
    <name type="scientific">Calothrix parasitica NIES-267</name>
    <dbReference type="NCBI Taxonomy" id="1973488"/>
    <lineage>
        <taxon>Bacteria</taxon>
        <taxon>Bacillati</taxon>
        <taxon>Cyanobacteriota</taxon>
        <taxon>Cyanophyceae</taxon>
        <taxon>Nostocales</taxon>
        <taxon>Calotrichaceae</taxon>
        <taxon>Calothrix</taxon>
    </lineage>
</organism>
<evidence type="ECO:0000313" key="3">
    <source>
        <dbReference type="Proteomes" id="UP000218418"/>
    </source>
</evidence>
<dbReference type="Pfam" id="PF05860">
    <property type="entry name" value="TPS"/>
    <property type="match status" value="1"/>
</dbReference>
<dbReference type="InterPro" id="IPR011050">
    <property type="entry name" value="Pectin_lyase_fold/virulence"/>
</dbReference>